<comment type="caution">
    <text evidence="1">The sequence shown here is derived from an EMBL/GenBank/DDBJ whole genome shotgun (WGS) entry which is preliminary data.</text>
</comment>
<dbReference type="OrthoDB" id="28112at2759"/>
<proteinExistence type="predicted"/>
<sequence length="76" mass="9053">MGLSYGYQYIKFAGGAIQIYSDKPKFYVLAATWEFERMEILYQREVNKIKARRAMISLDPKREEKEEIEIRNRNGT</sequence>
<accession>A0A397JCU4</accession>
<gene>
    <name evidence="1" type="ORF">Glove_74g222</name>
</gene>
<dbReference type="EMBL" id="PQFF01000070">
    <property type="protein sequence ID" value="RHZ84952.1"/>
    <property type="molecule type" value="Genomic_DNA"/>
</dbReference>
<keyword evidence="2" id="KW-1185">Reference proteome</keyword>
<name>A0A397JCU4_9GLOM</name>
<evidence type="ECO:0000313" key="2">
    <source>
        <dbReference type="Proteomes" id="UP000266861"/>
    </source>
</evidence>
<reference evidence="1 2" key="1">
    <citation type="submission" date="2018-08" db="EMBL/GenBank/DDBJ databases">
        <title>Genome and evolution of the arbuscular mycorrhizal fungus Diversispora epigaea (formerly Glomus versiforme) and its bacterial endosymbionts.</title>
        <authorList>
            <person name="Sun X."/>
            <person name="Fei Z."/>
            <person name="Harrison M."/>
        </authorList>
    </citation>
    <scope>NUCLEOTIDE SEQUENCE [LARGE SCALE GENOMIC DNA]</scope>
    <source>
        <strain evidence="1 2">IT104</strain>
    </source>
</reference>
<dbReference type="Proteomes" id="UP000266861">
    <property type="component" value="Unassembled WGS sequence"/>
</dbReference>
<evidence type="ECO:0000313" key="1">
    <source>
        <dbReference type="EMBL" id="RHZ84952.1"/>
    </source>
</evidence>
<protein>
    <submittedName>
        <fullName evidence="1">Uncharacterized protein</fullName>
    </submittedName>
</protein>
<dbReference type="AlphaFoldDB" id="A0A397JCU4"/>
<organism evidence="1 2">
    <name type="scientific">Diversispora epigaea</name>
    <dbReference type="NCBI Taxonomy" id="1348612"/>
    <lineage>
        <taxon>Eukaryota</taxon>
        <taxon>Fungi</taxon>
        <taxon>Fungi incertae sedis</taxon>
        <taxon>Mucoromycota</taxon>
        <taxon>Glomeromycotina</taxon>
        <taxon>Glomeromycetes</taxon>
        <taxon>Diversisporales</taxon>
        <taxon>Diversisporaceae</taxon>
        <taxon>Diversispora</taxon>
    </lineage>
</organism>